<dbReference type="SUPFAM" id="SSF46955">
    <property type="entry name" value="Putative DNA-binding domain"/>
    <property type="match status" value="1"/>
</dbReference>
<dbReference type="SMART" id="SM00422">
    <property type="entry name" value="HTH_MERR"/>
    <property type="match status" value="1"/>
</dbReference>
<dbReference type="AlphaFoldDB" id="A0AAP4DHZ0"/>
<sequence>MYTIGQVSKISGFSIDTLRYYEKIGLLPPPQRKESGVRIYFQKDIDTLSFLRCLKKTGLSVEEMTEFIHARGFALAHKTPMTEEYAASVKTKVEILTKHVSKLEKQLTDIENVISLTKKKIGTYHDILSQMKE</sequence>
<dbReference type="InterPro" id="IPR000551">
    <property type="entry name" value="MerR-type_HTH_dom"/>
</dbReference>
<dbReference type="CDD" id="cd01109">
    <property type="entry name" value="HTH_YyaN"/>
    <property type="match status" value="1"/>
</dbReference>
<feature type="coiled-coil region" evidence="2">
    <location>
        <begin position="93"/>
        <end position="120"/>
    </location>
</feature>
<dbReference type="PROSITE" id="PS50937">
    <property type="entry name" value="HTH_MERR_2"/>
    <property type="match status" value="1"/>
</dbReference>
<proteinExistence type="predicted"/>
<protein>
    <submittedName>
        <fullName evidence="4">MerR family transcriptional regulator</fullName>
    </submittedName>
</protein>
<dbReference type="Proteomes" id="UP001222377">
    <property type="component" value="Unassembled WGS sequence"/>
</dbReference>
<dbReference type="Pfam" id="PF13411">
    <property type="entry name" value="MerR_1"/>
    <property type="match status" value="1"/>
</dbReference>
<comment type="caution">
    <text evidence="4">The sequence shown here is derived from an EMBL/GenBank/DDBJ whole genome shotgun (WGS) entry which is preliminary data.</text>
</comment>
<dbReference type="GO" id="GO:0003677">
    <property type="term" value="F:DNA binding"/>
    <property type="evidence" value="ECO:0007669"/>
    <property type="project" value="UniProtKB-KW"/>
</dbReference>
<dbReference type="EMBL" id="JARKHX010000002">
    <property type="protein sequence ID" value="MDF4193784.1"/>
    <property type="molecule type" value="Genomic_DNA"/>
</dbReference>
<dbReference type="Gene3D" id="1.10.1660.10">
    <property type="match status" value="1"/>
</dbReference>
<evidence type="ECO:0000259" key="3">
    <source>
        <dbReference type="PROSITE" id="PS50937"/>
    </source>
</evidence>
<organism evidence="4 5">
    <name type="scientific">Bacillus amyloliquefaciens</name>
    <name type="common">Bacillus velezensis</name>
    <dbReference type="NCBI Taxonomy" id="1390"/>
    <lineage>
        <taxon>Bacteria</taxon>
        <taxon>Bacillati</taxon>
        <taxon>Bacillota</taxon>
        <taxon>Bacilli</taxon>
        <taxon>Bacillales</taxon>
        <taxon>Bacillaceae</taxon>
        <taxon>Bacillus</taxon>
        <taxon>Bacillus amyloliquefaciens group</taxon>
    </lineage>
</organism>
<reference evidence="4" key="1">
    <citation type="submission" date="2023-02" db="EMBL/GenBank/DDBJ databases">
        <title>Draft Whole-Genome Sequences of Bacillus Strains of Potential Probiotic for Poultry.</title>
        <authorList>
            <person name="Ma L.M."/>
            <person name="Lopez-Guerra N."/>
            <person name="Zhang G."/>
        </authorList>
    </citation>
    <scope>NUCLEOTIDE SEQUENCE</scope>
    <source>
        <strain evidence="4">OSU1013-24</strain>
    </source>
</reference>
<feature type="domain" description="HTH merR-type" evidence="3">
    <location>
        <begin position="1"/>
        <end position="70"/>
    </location>
</feature>
<evidence type="ECO:0000313" key="5">
    <source>
        <dbReference type="Proteomes" id="UP001222377"/>
    </source>
</evidence>
<name>A0AAP4DHZ0_BACAM</name>
<dbReference type="GO" id="GO:0003700">
    <property type="term" value="F:DNA-binding transcription factor activity"/>
    <property type="evidence" value="ECO:0007669"/>
    <property type="project" value="InterPro"/>
</dbReference>
<keyword evidence="1" id="KW-0238">DNA-binding</keyword>
<gene>
    <name evidence="4" type="ORF">PV946_08370</name>
</gene>
<keyword evidence="2" id="KW-0175">Coiled coil</keyword>
<dbReference type="RefSeq" id="WP_021494613.1">
    <property type="nucleotide sequence ID" value="NZ_CP013727.1"/>
</dbReference>
<dbReference type="InterPro" id="IPR009061">
    <property type="entry name" value="DNA-bd_dom_put_sf"/>
</dbReference>
<accession>A0AAP4DHZ0</accession>
<dbReference type="PANTHER" id="PTHR30204:SF83">
    <property type="entry name" value="TRANSCRIPTIONAL REGULATOR, MERR FAMILY"/>
    <property type="match status" value="1"/>
</dbReference>
<evidence type="ECO:0000256" key="1">
    <source>
        <dbReference type="ARBA" id="ARBA00023125"/>
    </source>
</evidence>
<dbReference type="InterPro" id="IPR047057">
    <property type="entry name" value="MerR_fam"/>
</dbReference>
<evidence type="ECO:0000256" key="2">
    <source>
        <dbReference type="SAM" id="Coils"/>
    </source>
</evidence>
<evidence type="ECO:0000313" key="4">
    <source>
        <dbReference type="EMBL" id="MDF4193784.1"/>
    </source>
</evidence>
<dbReference type="PRINTS" id="PR00040">
    <property type="entry name" value="HTHMERR"/>
</dbReference>
<dbReference type="PANTHER" id="PTHR30204">
    <property type="entry name" value="REDOX-CYCLING DRUG-SENSING TRANSCRIPTIONAL ACTIVATOR SOXR"/>
    <property type="match status" value="1"/>
</dbReference>